<dbReference type="InterPro" id="IPR036457">
    <property type="entry name" value="PPM-type-like_dom_sf"/>
</dbReference>
<dbReference type="AlphaFoldDB" id="A0A919S5X6"/>
<dbReference type="RefSeq" id="WP_212995162.1">
    <property type="nucleotide sequence ID" value="NZ_BAAATW010000001.1"/>
</dbReference>
<dbReference type="SMART" id="SM00065">
    <property type="entry name" value="GAF"/>
    <property type="match status" value="1"/>
</dbReference>
<gene>
    <name evidence="5" type="ORF">Aco04nite_00390</name>
</gene>
<dbReference type="SMART" id="SM00331">
    <property type="entry name" value="PP2C_SIG"/>
    <property type="match status" value="1"/>
</dbReference>
<dbReference type="Gene3D" id="3.30.450.40">
    <property type="match status" value="1"/>
</dbReference>
<evidence type="ECO:0000313" key="6">
    <source>
        <dbReference type="Proteomes" id="UP000680865"/>
    </source>
</evidence>
<evidence type="ECO:0000313" key="5">
    <source>
        <dbReference type="EMBL" id="GIM66088.1"/>
    </source>
</evidence>
<dbReference type="Proteomes" id="UP000680865">
    <property type="component" value="Unassembled WGS sequence"/>
</dbReference>
<evidence type="ECO:0000256" key="2">
    <source>
        <dbReference type="SAM" id="MobiDB-lite"/>
    </source>
</evidence>
<dbReference type="InterPro" id="IPR036890">
    <property type="entry name" value="HATPase_C_sf"/>
</dbReference>
<dbReference type="SUPFAM" id="SSF81606">
    <property type="entry name" value="PP2C-like"/>
    <property type="match status" value="1"/>
</dbReference>
<dbReference type="CDD" id="cd16936">
    <property type="entry name" value="HATPase_RsbW-like"/>
    <property type="match status" value="1"/>
</dbReference>
<keyword evidence="1" id="KW-0378">Hydrolase</keyword>
<evidence type="ECO:0000259" key="4">
    <source>
        <dbReference type="SMART" id="SM00331"/>
    </source>
</evidence>
<dbReference type="PANTHER" id="PTHR43156:SF2">
    <property type="entry name" value="STAGE II SPORULATION PROTEIN E"/>
    <property type="match status" value="1"/>
</dbReference>
<evidence type="ECO:0000259" key="3">
    <source>
        <dbReference type="SMART" id="SM00065"/>
    </source>
</evidence>
<reference evidence="5" key="1">
    <citation type="submission" date="2021-03" db="EMBL/GenBank/DDBJ databases">
        <title>Whole genome shotgun sequence of Actinoplanes consettensis NBRC 14913.</title>
        <authorList>
            <person name="Komaki H."/>
            <person name="Tamura T."/>
        </authorList>
    </citation>
    <scope>NUCLEOTIDE SEQUENCE</scope>
    <source>
        <strain evidence="5">NBRC 14913</strain>
    </source>
</reference>
<dbReference type="Pfam" id="PF07228">
    <property type="entry name" value="SpoIIE"/>
    <property type="match status" value="1"/>
</dbReference>
<dbReference type="SUPFAM" id="SSF55785">
    <property type="entry name" value="PYP-like sensor domain (PAS domain)"/>
    <property type="match status" value="1"/>
</dbReference>
<evidence type="ECO:0000256" key="1">
    <source>
        <dbReference type="ARBA" id="ARBA00022801"/>
    </source>
</evidence>
<dbReference type="PANTHER" id="PTHR43156">
    <property type="entry name" value="STAGE II SPORULATION PROTEIN E-RELATED"/>
    <property type="match status" value="1"/>
</dbReference>
<dbReference type="InterPro" id="IPR003018">
    <property type="entry name" value="GAF"/>
</dbReference>
<dbReference type="Pfam" id="PF13185">
    <property type="entry name" value="GAF_2"/>
    <property type="match status" value="1"/>
</dbReference>
<accession>A0A919S5X6</accession>
<keyword evidence="6" id="KW-1185">Reference proteome</keyword>
<dbReference type="InterPro" id="IPR001932">
    <property type="entry name" value="PPM-type_phosphatase-like_dom"/>
</dbReference>
<proteinExistence type="predicted"/>
<protein>
    <submittedName>
        <fullName evidence="5">Uncharacterized protein</fullName>
    </submittedName>
</protein>
<sequence length="709" mass="74935">MVGMGSHSGMTTLPAQGAGVPARVPSCAELVAAHPWQVTPLGPRESWDQAVRSTIDVVLASPVPMAMAYGETFVLVYNDAYADIIGTKHPAAMGCPAADVFGEAWHAPGLGDIVADVFRTGQSFLEAETQVSVPRGGHVEQASFTRGHSVVRDQHGAVVAVLTVAAETTHVTRRLQSLGELTARLASALTIDDVARVVLSYAMTSFDVDHCVFSVDDGAEFRYVRRIRGEMIDEADERLPPLWKRIPAEQPGSPMVTAAQSGRPSFVSDGSPLAEIATDRHERRIKALAAMPLRTASVHGALTMGYRTAHSWLPAERALLYAAAELVAQATERARRFEAQHGTAQLLQRSMLPEHLPELDRFRIAARYDVGVDGNAAGGDFYDAFELADGRLAMVLGDVAGHDVRAAAVMGQVRAALRALALTDSAPGTVLAGLDRLVGSLGAESRNEEIFVTVVYGVLDPADGTITLASAGHPPPVLRRAGHGSASAELVTVPPGAPLGLGGRWRTATVQLEPGDTILMYSDGVVERRDRPLSDGLDALVTATAAAASGDPRNLCSLATAAVSGRTDDDVAVLAVERAVALSRSATMLVPAEPTGPSRVRQWMTTRLRDWAVPEPVIGAAILCTSELTTNALLHAGTPAQVHIDLSAERLLVSVADTGTRGSVTRARTDALSSRGRGLGLIEELSDTWGTDPTVRGSTVWFEMLIPAP</sequence>
<dbReference type="SUPFAM" id="SSF55781">
    <property type="entry name" value="GAF domain-like"/>
    <property type="match status" value="1"/>
</dbReference>
<feature type="domain" description="PPM-type phosphatase" evidence="4">
    <location>
        <begin position="367"/>
        <end position="578"/>
    </location>
</feature>
<dbReference type="Gene3D" id="3.30.565.10">
    <property type="entry name" value="Histidine kinase-like ATPase, C-terminal domain"/>
    <property type="match status" value="1"/>
</dbReference>
<feature type="domain" description="GAF" evidence="3">
    <location>
        <begin position="190"/>
        <end position="341"/>
    </location>
</feature>
<dbReference type="Gene3D" id="3.30.450.20">
    <property type="entry name" value="PAS domain"/>
    <property type="match status" value="1"/>
</dbReference>
<dbReference type="EMBL" id="BOQP01000001">
    <property type="protein sequence ID" value="GIM66088.1"/>
    <property type="molecule type" value="Genomic_DNA"/>
</dbReference>
<dbReference type="GO" id="GO:0016791">
    <property type="term" value="F:phosphatase activity"/>
    <property type="evidence" value="ECO:0007669"/>
    <property type="project" value="TreeGrafter"/>
</dbReference>
<comment type="caution">
    <text evidence="5">The sequence shown here is derived from an EMBL/GenBank/DDBJ whole genome shotgun (WGS) entry which is preliminary data.</text>
</comment>
<organism evidence="5 6">
    <name type="scientific">Winogradskya consettensis</name>
    <dbReference type="NCBI Taxonomy" id="113560"/>
    <lineage>
        <taxon>Bacteria</taxon>
        <taxon>Bacillati</taxon>
        <taxon>Actinomycetota</taxon>
        <taxon>Actinomycetes</taxon>
        <taxon>Micromonosporales</taxon>
        <taxon>Micromonosporaceae</taxon>
        <taxon>Winogradskya</taxon>
    </lineage>
</organism>
<feature type="region of interest" description="Disordered" evidence="2">
    <location>
        <begin position="250"/>
        <end position="270"/>
    </location>
</feature>
<dbReference type="InterPro" id="IPR035965">
    <property type="entry name" value="PAS-like_dom_sf"/>
</dbReference>
<dbReference type="SUPFAM" id="SSF55874">
    <property type="entry name" value="ATPase domain of HSP90 chaperone/DNA topoisomerase II/histidine kinase"/>
    <property type="match status" value="1"/>
</dbReference>
<dbReference type="InterPro" id="IPR029016">
    <property type="entry name" value="GAF-like_dom_sf"/>
</dbReference>
<dbReference type="Gene3D" id="3.60.40.10">
    <property type="entry name" value="PPM-type phosphatase domain"/>
    <property type="match status" value="1"/>
</dbReference>
<name>A0A919S5X6_9ACTN</name>
<dbReference type="Pfam" id="PF13581">
    <property type="entry name" value="HATPase_c_2"/>
    <property type="match status" value="1"/>
</dbReference>
<dbReference type="InterPro" id="IPR003594">
    <property type="entry name" value="HATPase_dom"/>
</dbReference>
<dbReference type="InterPro" id="IPR052016">
    <property type="entry name" value="Bact_Sigma-Reg"/>
</dbReference>